<dbReference type="InterPro" id="IPR011250">
    <property type="entry name" value="OMP/PagP_B-barrel"/>
</dbReference>
<dbReference type="SUPFAM" id="SSF56925">
    <property type="entry name" value="OMPA-like"/>
    <property type="match status" value="1"/>
</dbReference>
<feature type="chain" id="PRO_5010160748" evidence="1">
    <location>
        <begin position="19"/>
        <end position="199"/>
    </location>
</feature>
<evidence type="ECO:0000256" key="1">
    <source>
        <dbReference type="SAM" id="SignalP"/>
    </source>
</evidence>
<keyword evidence="1" id="KW-0732">Signal</keyword>
<reference evidence="2 3" key="1">
    <citation type="submission" date="2016-10" db="EMBL/GenBank/DDBJ databases">
        <title>Arsenicibacter rosenii gen. nov., sp. nov., an efficient arsenic-methylating bacterium isolated from an arsenic-contaminated paddy soil.</title>
        <authorList>
            <person name="Huang K."/>
        </authorList>
    </citation>
    <scope>NUCLEOTIDE SEQUENCE [LARGE SCALE GENOMIC DNA]</scope>
    <source>
        <strain evidence="2 3">SM-1</strain>
    </source>
</reference>
<sequence length="199" mass="21722">MKALYLPLLLLLPACIHAQQRPKNLLTIGAGIHALRIHDASRIGFHKSARLGYNFAKNRFLLAADLGYAYLSQKNKTAPGETNLPKPDTWERVTADISGQVNVMPSASRHFVRVGAGYSVWAISNNVSSEKYVIGSYFVPAGSGYTQSHLSAFRTGGNVSAEYGYKLQENFHLELRLRAVMLKDGGVNPTAGVGISYLL</sequence>
<feature type="signal peptide" evidence="1">
    <location>
        <begin position="1"/>
        <end position="18"/>
    </location>
</feature>
<gene>
    <name evidence="2" type="ORF">BLX24_29865</name>
</gene>
<dbReference type="AlphaFoldDB" id="A0A1S2VA15"/>
<name>A0A1S2VA15_9BACT</name>
<protein>
    <submittedName>
        <fullName evidence="2">Uncharacterized protein</fullName>
    </submittedName>
</protein>
<comment type="caution">
    <text evidence="2">The sequence shown here is derived from an EMBL/GenBank/DDBJ whole genome shotgun (WGS) entry which is preliminary data.</text>
</comment>
<organism evidence="2 3">
    <name type="scientific">Arsenicibacter rosenii</name>
    <dbReference type="NCBI Taxonomy" id="1750698"/>
    <lineage>
        <taxon>Bacteria</taxon>
        <taxon>Pseudomonadati</taxon>
        <taxon>Bacteroidota</taxon>
        <taxon>Cytophagia</taxon>
        <taxon>Cytophagales</taxon>
        <taxon>Spirosomataceae</taxon>
        <taxon>Arsenicibacter</taxon>
    </lineage>
</organism>
<dbReference type="Proteomes" id="UP000181790">
    <property type="component" value="Unassembled WGS sequence"/>
</dbReference>
<evidence type="ECO:0000313" key="3">
    <source>
        <dbReference type="Proteomes" id="UP000181790"/>
    </source>
</evidence>
<proteinExistence type="predicted"/>
<accession>A0A1S2VA15</accession>
<keyword evidence="3" id="KW-1185">Reference proteome</keyword>
<dbReference type="RefSeq" id="WP_071506857.1">
    <property type="nucleotide sequence ID" value="NZ_MORL01000090.1"/>
</dbReference>
<evidence type="ECO:0000313" key="2">
    <source>
        <dbReference type="EMBL" id="OIN55512.1"/>
    </source>
</evidence>
<dbReference type="EMBL" id="MORL01000090">
    <property type="protein sequence ID" value="OIN55512.1"/>
    <property type="molecule type" value="Genomic_DNA"/>
</dbReference>